<dbReference type="AlphaFoldDB" id="A0A6P5WF16"/>
<reference evidence="3" key="1">
    <citation type="submission" date="2025-08" db="UniProtKB">
        <authorList>
            <consortium name="RefSeq"/>
        </authorList>
    </citation>
    <scope>IDENTIFICATION</scope>
</reference>
<organism evidence="2 3">
    <name type="scientific">Cyclospora cayetanensis</name>
    <dbReference type="NCBI Taxonomy" id="88456"/>
    <lineage>
        <taxon>Eukaryota</taxon>
        <taxon>Sar</taxon>
        <taxon>Alveolata</taxon>
        <taxon>Apicomplexa</taxon>
        <taxon>Conoidasida</taxon>
        <taxon>Coccidia</taxon>
        <taxon>Eucoccidiorida</taxon>
        <taxon>Eimeriorina</taxon>
        <taxon>Eimeriidae</taxon>
        <taxon>Cyclospora</taxon>
    </lineage>
</organism>
<feature type="region of interest" description="Disordered" evidence="1">
    <location>
        <begin position="80"/>
        <end position="100"/>
    </location>
</feature>
<evidence type="ECO:0000313" key="3">
    <source>
        <dbReference type="RefSeq" id="XP_022588381.2"/>
    </source>
</evidence>
<name>A0A6P5WF16_9EIME</name>
<evidence type="ECO:0000313" key="2">
    <source>
        <dbReference type="Proteomes" id="UP000515125"/>
    </source>
</evidence>
<keyword evidence="2" id="KW-1185">Reference proteome</keyword>
<gene>
    <name evidence="3" type="primary">LOC34620983</name>
</gene>
<feature type="compositionally biased region" description="Polar residues" evidence="1">
    <location>
        <begin position="87"/>
        <end position="99"/>
    </location>
</feature>
<proteinExistence type="predicted"/>
<dbReference type="RefSeq" id="XP_022588381.2">
    <property type="nucleotide sequence ID" value="XM_022734211.2"/>
</dbReference>
<dbReference type="Proteomes" id="UP000515125">
    <property type="component" value="Unplaced"/>
</dbReference>
<dbReference type="OrthoDB" id="10667761at2759"/>
<dbReference type="GeneID" id="34620983"/>
<protein>
    <submittedName>
        <fullName evidence="3">Uncharacterized protein LOC34620983</fullName>
    </submittedName>
</protein>
<evidence type="ECO:0000256" key="1">
    <source>
        <dbReference type="SAM" id="MobiDB-lite"/>
    </source>
</evidence>
<accession>A0A6P5WF16</accession>
<sequence>MYMCMGKNTARMLNMNIYVSLPIPATLNAFSPCRGCALSSFEGPQCAMGALRYIFPPLCGFTVGWATRSHLFEAARTSLKKEATEKPTGTPQQSTNSKAPLQAEVPHVNDIAADATQTKAVHPVTATQAKKCGRDDGGRKDSIREDENWCDCTSLAVVHRMFVTQKSTGELSATLKRLATSRINTQGFKSISVFTRPILGPAGGPKSALEKSDVHNAHRLQGETAATTEDPSKGPQGSQGFFGMGEASEFVAGEVLVIEEWLNPFAAVRVLGSPEERRKGSPSLEMRGTLWVCVAPGPL</sequence>